<dbReference type="AlphaFoldDB" id="A0A921MF61"/>
<dbReference type="InterPro" id="IPR036388">
    <property type="entry name" value="WH-like_DNA-bd_sf"/>
</dbReference>
<organism evidence="1 2">
    <name type="scientific">Brevibacterium senegalense</name>
    <dbReference type="NCBI Taxonomy" id="1033736"/>
    <lineage>
        <taxon>Bacteria</taxon>
        <taxon>Bacillati</taxon>
        <taxon>Actinomycetota</taxon>
        <taxon>Actinomycetes</taxon>
        <taxon>Micrococcales</taxon>
        <taxon>Brevibacteriaceae</taxon>
        <taxon>Brevibacterium</taxon>
    </lineage>
</organism>
<dbReference type="Gene3D" id="1.10.10.10">
    <property type="entry name" value="Winged helix-like DNA-binding domain superfamily/Winged helix DNA-binding domain"/>
    <property type="match status" value="1"/>
</dbReference>
<reference evidence="1" key="2">
    <citation type="submission" date="2021-09" db="EMBL/GenBank/DDBJ databases">
        <authorList>
            <person name="Gilroy R."/>
        </authorList>
    </citation>
    <scope>NUCLEOTIDE SEQUENCE</scope>
    <source>
        <strain evidence="1">ChiGjej5B5-7349</strain>
    </source>
</reference>
<evidence type="ECO:0000313" key="2">
    <source>
        <dbReference type="Proteomes" id="UP000784435"/>
    </source>
</evidence>
<proteinExistence type="predicted"/>
<dbReference type="Proteomes" id="UP000784435">
    <property type="component" value="Unassembled WGS sequence"/>
</dbReference>
<comment type="caution">
    <text evidence="1">The sequence shown here is derived from an EMBL/GenBank/DDBJ whole genome shotgun (WGS) entry which is preliminary data.</text>
</comment>
<evidence type="ECO:0008006" key="3">
    <source>
        <dbReference type="Google" id="ProtNLM"/>
    </source>
</evidence>
<gene>
    <name evidence="1" type="ORF">K8V08_11495</name>
</gene>
<dbReference type="EMBL" id="DYUK01000247">
    <property type="protein sequence ID" value="HJG81022.1"/>
    <property type="molecule type" value="Genomic_DNA"/>
</dbReference>
<accession>A0A921MF61</accession>
<evidence type="ECO:0000313" key="1">
    <source>
        <dbReference type="EMBL" id="HJG81022.1"/>
    </source>
</evidence>
<sequence length="291" mass="31686">MADHPRYRLTRGAFDIISAFGSLRAAALPGPVITAVLGLQGHQPSAVRNQVTRLVQRGMLRRTKAGTTSVYSLDEAMQHRFDMLSADAAAPPFTGRFEGLVFAVPETQRSLRDRILYVARFAGYRPLRPGVLIGFADATDTLVAALATELEEAGGPRASAAGDGLLWERCALVPADLAQARRWTDIAFDVRGLHMQLSEIEELARRAPELAVDHVSYYDTFFDVSQRVMDFPSLPVELTPGLRGNERIGAAMGALIGLFVERFAAEVVETALAQPSAALIEFLPDAVWAPR</sequence>
<reference evidence="1" key="1">
    <citation type="journal article" date="2021" name="PeerJ">
        <title>Extensive microbial diversity within the chicken gut microbiome revealed by metagenomics and culture.</title>
        <authorList>
            <person name="Gilroy R."/>
            <person name="Ravi A."/>
            <person name="Getino M."/>
            <person name="Pursley I."/>
            <person name="Horton D.L."/>
            <person name="Alikhan N.F."/>
            <person name="Baker D."/>
            <person name="Gharbi K."/>
            <person name="Hall N."/>
            <person name="Watson M."/>
            <person name="Adriaenssens E.M."/>
            <person name="Foster-Nyarko E."/>
            <person name="Jarju S."/>
            <person name="Secka A."/>
            <person name="Antonio M."/>
            <person name="Oren A."/>
            <person name="Chaudhuri R.R."/>
            <person name="La Ragione R."/>
            <person name="Hildebrand F."/>
            <person name="Pallen M.J."/>
        </authorList>
    </citation>
    <scope>NUCLEOTIDE SEQUENCE</scope>
    <source>
        <strain evidence="1">ChiGjej5B5-7349</strain>
    </source>
</reference>
<name>A0A921MF61_9MICO</name>
<protein>
    <recommendedName>
        <fullName evidence="3">Transcriptional regulator, PaaX family</fullName>
    </recommendedName>
</protein>